<evidence type="ECO:0000313" key="3">
    <source>
        <dbReference type="EMBL" id="CAF4312541.1"/>
    </source>
</evidence>
<protein>
    <submittedName>
        <fullName evidence="2">Uncharacterized protein</fullName>
    </submittedName>
</protein>
<feature type="region of interest" description="Disordered" evidence="1">
    <location>
        <begin position="275"/>
        <end position="300"/>
    </location>
</feature>
<organism evidence="2 4">
    <name type="scientific">Didymodactylos carnosus</name>
    <dbReference type="NCBI Taxonomy" id="1234261"/>
    <lineage>
        <taxon>Eukaryota</taxon>
        <taxon>Metazoa</taxon>
        <taxon>Spiralia</taxon>
        <taxon>Gnathifera</taxon>
        <taxon>Rotifera</taxon>
        <taxon>Eurotatoria</taxon>
        <taxon>Bdelloidea</taxon>
        <taxon>Philodinida</taxon>
        <taxon>Philodinidae</taxon>
        <taxon>Didymodactylos</taxon>
    </lineage>
</organism>
<feature type="compositionally biased region" description="Polar residues" evidence="1">
    <location>
        <begin position="236"/>
        <end position="248"/>
    </location>
</feature>
<gene>
    <name evidence="2" type="ORF">GPM918_LOCUS34151</name>
    <name evidence="3" type="ORF">SRO942_LOCUS34844</name>
</gene>
<sequence>MAIPLDMINGNTNRSHYYVTHGFHSDLYAIDTLPNDSLEIQGTRVKPMIDHSFWSYYPGDASMLYKLAKGSVREDTQTQQTQIETGDVFSKRWHPIFSPQNHSRQGKRQKPPTSAPETRHPLIHFVEQRPTTAPVIIERPRALSKAVVIDTPVSPLKTFSEMTSKVPLRPPRLIDTSNNFDNLRNESFLSLTDGLKSVIFKSENNFVQQLCNGSDLLMNTSSYNDSLDDLDDKENQPLTDSSMSQTLQDLETSKIYDENENEDDLPILHRDIQTKLKKNQPVNNKNENSVHSTLKTDKNTKNEKTDIQEMNHGTWQRNKDGRIIAMTTTSDMRKSGKLERPSQQAPPSTVAEDQIIELEKRQVDEREKEMDLFSFDMPSIPSTCDLLYEFKSPFTEEYDVAIQTQSSMITEFNLNDFYRNVKIRLDNGTNAKMAFERCLKMSRLQSATIKWEQRRRQTLSLYNRMLKTATATDGGSLQNTNNSNALLNSSFSMSNSASNTKENKEISELKRELRCNECKRINCSGNCAPGQEYYLYKRVASSIPSQMKKDQQPPQTKCKQGCIVCNCRATTSEVINANQVINGGRLKSSKVTYSFGQKSHRPTDLRPKSMSQVTKDMKMKFQQANLSPINIVETDGMALKRSSLKQNGLLPGKSFRSQRRESLSVKQQ</sequence>
<dbReference type="EMBL" id="CAJOBC010084158">
    <property type="protein sequence ID" value="CAF4312541.1"/>
    <property type="molecule type" value="Genomic_DNA"/>
</dbReference>
<evidence type="ECO:0000256" key="1">
    <source>
        <dbReference type="SAM" id="MobiDB-lite"/>
    </source>
</evidence>
<feature type="compositionally biased region" description="Basic and acidic residues" evidence="1">
    <location>
        <begin position="658"/>
        <end position="668"/>
    </location>
</feature>
<dbReference type="OrthoDB" id="10027339at2759"/>
<dbReference type="AlphaFoldDB" id="A0A815NVK7"/>
<dbReference type="Proteomes" id="UP000681722">
    <property type="component" value="Unassembled WGS sequence"/>
</dbReference>
<name>A0A815NVK7_9BILA</name>
<dbReference type="EMBL" id="CAJNOQ010018723">
    <property type="protein sequence ID" value="CAF1435025.1"/>
    <property type="molecule type" value="Genomic_DNA"/>
</dbReference>
<accession>A0A815NVK7</accession>
<feature type="region of interest" description="Disordered" evidence="1">
    <location>
        <begin position="332"/>
        <end position="352"/>
    </location>
</feature>
<feature type="region of interest" description="Disordered" evidence="1">
    <location>
        <begin position="644"/>
        <end position="668"/>
    </location>
</feature>
<feature type="region of interest" description="Disordered" evidence="1">
    <location>
        <begin position="94"/>
        <end position="121"/>
    </location>
</feature>
<reference evidence="2" key="1">
    <citation type="submission" date="2021-02" db="EMBL/GenBank/DDBJ databases">
        <authorList>
            <person name="Nowell W R."/>
        </authorList>
    </citation>
    <scope>NUCLEOTIDE SEQUENCE</scope>
</reference>
<evidence type="ECO:0000313" key="2">
    <source>
        <dbReference type="EMBL" id="CAF1435025.1"/>
    </source>
</evidence>
<proteinExistence type="predicted"/>
<dbReference type="Proteomes" id="UP000663829">
    <property type="component" value="Unassembled WGS sequence"/>
</dbReference>
<feature type="non-terminal residue" evidence="2">
    <location>
        <position position="1"/>
    </location>
</feature>
<keyword evidence="4" id="KW-1185">Reference proteome</keyword>
<comment type="caution">
    <text evidence="2">The sequence shown here is derived from an EMBL/GenBank/DDBJ whole genome shotgun (WGS) entry which is preliminary data.</text>
</comment>
<feature type="compositionally biased region" description="Polar residues" evidence="1">
    <location>
        <begin position="280"/>
        <end position="292"/>
    </location>
</feature>
<evidence type="ECO:0000313" key="4">
    <source>
        <dbReference type="Proteomes" id="UP000663829"/>
    </source>
</evidence>
<feature type="region of interest" description="Disordered" evidence="1">
    <location>
        <begin position="227"/>
        <end position="248"/>
    </location>
</feature>